<dbReference type="PROSITE" id="PS50089">
    <property type="entry name" value="ZF_RING_2"/>
    <property type="match status" value="1"/>
</dbReference>
<evidence type="ECO:0000313" key="1">
    <source>
        <dbReference type="EnsemblMetazoa" id="PPA19062.1"/>
    </source>
</evidence>
<organism evidence="1 2">
    <name type="scientific">Pristionchus pacificus</name>
    <name type="common">Parasitic nematode worm</name>
    <dbReference type="NCBI Taxonomy" id="54126"/>
    <lineage>
        <taxon>Eukaryota</taxon>
        <taxon>Metazoa</taxon>
        <taxon>Ecdysozoa</taxon>
        <taxon>Nematoda</taxon>
        <taxon>Chromadorea</taxon>
        <taxon>Rhabditida</taxon>
        <taxon>Rhabditina</taxon>
        <taxon>Diplogasteromorpha</taxon>
        <taxon>Diplogasteroidea</taxon>
        <taxon>Neodiplogasteridae</taxon>
        <taxon>Pristionchus</taxon>
    </lineage>
</organism>
<protein>
    <submittedName>
        <fullName evidence="1">RING-type domain-containing protein</fullName>
    </submittedName>
</protein>
<accession>A0A2A6CR24</accession>
<dbReference type="Proteomes" id="UP000005239">
    <property type="component" value="Unassembled WGS sequence"/>
</dbReference>
<accession>A0A8R1UDQ4</accession>
<gene>
    <name evidence="1" type="primary">WBGene00108616</name>
</gene>
<sequence>MFRNYSASVILYAEPVPLTSPPLCHAIAMCTLCLSLRNGMSTTRPNHKESLSDRATESLRHLSFGGLLISLGWAGSRGMFLLWNYGPSMDDLMDSVWSMADGAWSGVYEASENKEEVDEEEGDEENDGIWECRLCYCHATVRVAFTGCGHVICEPCSLKISRSQCPYCKFKSKTVRLYE</sequence>
<dbReference type="EnsemblMetazoa" id="PPA19062.1">
    <property type="protein sequence ID" value="PPA19062.1"/>
    <property type="gene ID" value="WBGene00108616"/>
</dbReference>
<evidence type="ECO:0000313" key="2">
    <source>
        <dbReference type="Proteomes" id="UP000005239"/>
    </source>
</evidence>
<dbReference type="InterPro" id="IPR001841">
    <property type="entry name" value="Znf_RING"/>
</dbReference>
<dbReference type="Gene3D" id="3.30.40.10">
    <property type="entry name" value="Zinc/RING finger domain, C3HC4 (zinc finger)"/>
    <property type="match status" value="1"/>
</dbReference>
<reference evidence="2" key="1">
    <citation type="journal article" date="2008" name="Nat. Genet.">
        <title>The Pristionchus pacificus genome provides a unique perspective on nematode lifestyle and parasitism.</title>
        <authorList>
            <person name="Dieterich C."/>
            <person name="Clifton S.W."/>
            <person name="Schuster L.N."/>
            <person name="Chinwalla A."/>
            <person name="Delehaunty K."/>
            <person name="Dinkelacker I."/>
            <person name="Fulton L."/>
            <person name="Fulton R."/>
            <person name="Godfrey J."/>
            <person name="Minx P."/>
            <person name="Mitreva M."/>
            <person name="Roeseler W."/>
            <person name="Tian H."/>
            <person name="Witte H."/>
            <person name="Yang S.P."/>
            <person name="Wilson R.K."/>
            <person name="Sommer R.J."/>
        </authorList>
    </citation>
    <scope>NUCLEOTIDE SEQUENCE [LARGE SCALE GENOMIC DNA]</scope>
    <source>
        <strain evidence="2">PS312</strain>
    </source>
</reference>
<name>A0A2A6CR24_PRIPA</name>
<reference evidence="1" key="2">
    <citation type="submission" date="2022-06" db="UniProtKB">
        <authorList>
            <consortium name="EnsemblMetazoa"/>
        </authorList>
    </citation>
    <scope>IDENTIFICATION</scope>
    <source>
        <strain evidence="1">PS312</strain>
    </source>
</reference>
<dbReference type="AlphaFoldDB" id="A0A2A6CR24"/>
<dbReference type="SUPFAM" id="SSF57850">
    <property type="entry name" value="RING/U-box"/>
    <property type="match status" value="1"/>
</dbReference>
<dbReference type="InterPro" id="IPR013083">
    <property type="entry name" value="Znf_RING/FYVE/PHD"/>
</dbReference>
<keyword evidence="2" id="KW-1185">Reference proteome</keyword>
<proteinExistence type="predicted"/>